<accession>A0A2G4SRY2</accession>
<dbReference type="EMBL" id="KZ303853">
    <property type="protein sequence ID" value="PHZ11146.1"/>
    <property type="molecule type" value="Genomic_DNA"/>
</dbReference>
<evidence type="ECO:0000313" key="2">
    <source>
        <dbReference type="Proteomes" id="UP000242254"/>
    </source>
</evidence>
<proteinExistence type="predicted"/>
<organism evidence="1 2">
    <name type="scientific">Rhizopus microsporus ATCC 52813</name>
    <dbReference type="NCBI Taxonomy" id="1340429"/>
    <lineage>
        <taxon>Eukaryota</taxon>
        <taxon>Fungi</taxon>
        <taxon>Fungi incertae sedis</taxon>
        <taxon>Mucoromycota</taxon>
        <taxon>Mucoromycotina</taxon>
        <taxon>Mucoromycetes</taxon>
        <taxon>Mucorales</taxon>
        <taxon>Mucorineae</taxon>
        <taxon>Rhizopodaceae</taxon>
        <taxon>Rhizopus</taxon>
    </lineage>
</organism>
<evidence type="ECO:0000313" key="1">
    <source>
        <dbReference type="EMBL" id="PHZ11146.1"/>
    </source>
</evidence>
<dbReference type="AlphaFoldDB" id="A0A2G4SRY2"/>
<reference evidence="1 2" key="1">
    <citation type="journal article" date="2016" name="Proc. Natl. Acad. Sci. U.S.A.">
        <title>Lipid metabolic changes in an early divergent fungus govern the establishment of a mutualistic symbiosis with endobacteria.</title>
        <authorList>
            <person name="Lastovetsky O.A."/>
            <person name="Gaspar M.L."/>
            <person name="Mondo S.J."/>
            <person name="LaButti K.M."/>
            <person name="Sandor L."/>
            <person name="Grigoriev I.V."/>
            <person name="Henry S.A."/>
            <person name="Pawlowska T.E."/>
        </authorList>
    </citation>
    <scope>NUCLEOTIDE SEQUENCE [LARGE SCALE GENOMIC DNA]</scope>
    <source>
        <strain evidence="1 2">ATCC 52813</strain>
    </source>
</reference>
<sequence length="238" mass="27039">MPPMVRNSPVFTNVGINGHCEPANNATIHSFTALRRSVITSLGFFINWEKNKHHGTTGENEQDYLAKAASNETCNYRIMPLGGKSDWENGISNPNDRQIFTSCSSSSMEPNEEHEIERQQELKRALLTFNKACKAYNVKPEMLEMLGYWAKEEKKEISTNVNELMTIYFALKLYIPNNRNSTARFFSDSQTALKYATKTGETESYILQALALQFQETTNECSLAVLYPPRSRESIKAD</sequence>
<keyword evidence="2" id="KW-1185">Reference proteome</keyword>
<dbReference type="RefSeq" id="XP_023464854.1">
    <property type="nucleotide sequence ID" value="XM_023613973.1"/>
</dbReference>
<gene>
    <name evidence="1" type="ORF">RHIMIDRAFT_293304</name>
</gene>
<name>A0A2G4SRY2_RHIZD</name>
<dbReference type="GeneID" id="35444962"/>
<dbReference type="Proteomes" id="UP000242254">
    <property type="component" value="Unassembled WGS sequence"/>
</dbReference>
<protein>
    <submittedName>
        <fullName evidence="1">Uncharacterized protein</fullName>
    </submittedName>
</protein>